<evidence type="ECO:0000259" key="6">
    <source>
        <dbReference type="PROSITE" id="PS50950"/>
    </source>
</evidence>
<keyword evidence="4 5" id="KW-0238">DNA-binding</keyword>
<evidence type="ECO:0000256" key="4">
    <source>
        <dbReference type="ARBA" id="ARBA00023125"/>
    </source>
</evidence>
<dbReference type="InterPro" id="IPR006612">
    <property type="entry name" value="THAP_Znf"/>
</dbReference>
<evidence type="ECO:0000256" key="5">
    <source>
        <dbReference type="PROSITE-ProRule" id="PRU00309"/>
    </source>
</evidence>
<keyword evidence="8" id="KW-1185">Reference proteome</keyword>
<feature type="domain" description="THAP-type" evidence="6">
    <location>
        <begin position="1"/>
        <end position="88"/>
    </location>
</feature>
<reference evidence="7" key="2">
    <citation type="submission" date="2025-08" db="UniProtKB">
        <authorList>
            <consortium name="Ensembl"/>
        </authorList>
    </citation>
    <scope>IDENTIFICATION</scope>
</reference>
<evidence type="ECO:0000313" key="8">
    <source>
        <dbReference type="Proteomes" id="UP000265160"/>
    </source>
</evidence>
<dbReference type="SUPFAM" id="SSF57716">
    <property type="entry name" value="Glucocorticoid receptor-like (DNA-binding domain)"/>
    <property type="match status" value="1"/>
</dbReference>
<keyword evidence="3" id="KW-0862">Zinc</keyword>
<dbReference type="Proteomes" id="UP000265160">
    <property type="component" value="LG3"/>
</dbReference>
<evidence type="ECO:0000256" key="2">
    <source>
        <dbReference type="ARBA" id="ARBA00022771"/>
    </source>
</evidence>
<evidence type="ECO:0000256" key="3">
    <source>
        <dbReference type="ARBA" id="ARBA00022833"/>
    </source>
</evidence>
<keyword evidence="2 5" id="KW-0863">Zinc-finger</keyword>
<reference evidence="7" key="3">
    <citation type="submission" date="2025-09" db="UniProtKB">
        <authorList>
            <consortium name="Ensembl"/>
        </authorList>
    </citation>
    <scope>IDENTIFICATION</scope>
</reference>
<reference evidence="7 8" key="1">
    <citation type="journal article" date="2014" name="Nature">
        <title>The genomic substrate for adaptive radiation in African cichlid fish.</title>
        <authorList>
            <person name="Brawand D."/>
            <person name="Wagner C.E."/>
            <person name="Li Y.I."/>
            <person name="Malinsky M."/>
            <person name="Keller I."/>
            <person name="Fan S."/>
            <person name="Simakov O."/>
            <person name="Ng A.Y."/>
            <person name="Lim Z.W."/>
            <person name="Bezault E."/>
            <person name="Turner-Maier J."/>
            <person name="Johnson J."/>
            <person name="Alcazar R."/>
            <person name="Noh H.J."/>
            <person name="Russell P."/>
            <person name="Aken B."/>
            <person name="Alfoldi J."/>
            <person name="Amemiya C."/>
            <person name="Azzouzi N."/>
            <person name="Baroiller J.F."/>
            <person name="Barloy-Hubler F."/>
            <person name="Berlin A."/>
            <person name="Bloomquist R."/>
            <person name="Carleton K.L."/>
            <person name="Conte M.A."/>
            <person name="D'Cotta H."/>
            <person name="Eshel O."/>
            <person name="Gaffney L."/>
            <person name="Galibert F."/>
            <person name="Gante H.F."/>
            <person name="Gnerre S."/>
            <person name="Greuter L."/>
            <person name="Guyon R."/>
            <person name="Haddad N.S."/>
            <person name="Haerty W."/>
            <person name="Harris R.M."/>
            <person name="Hofmann H.A."/>
            <person name="Hourlier T."/>
            <person name="Hulata G."/>
            <person name="Jaffe D.B."/>
            <person name="Lara M."/>
            <person name="Lee A.P."/>
            <person name="MacCallum I."/>
            <person name="Mwaiko S."/>
            <person name="Nikaido M."/>
            <person name="Nishihara H."/>
            <person name="Ozouf-Costaz C."/>
            <person name="Penman D.J."/>
            <person name="Przybylski D."/>
            <person name="Rakotomanga M."/>
            <person name="Renn S.C.P."/>
            <person name="Ribeiro F.J."/>
            <person name="Ron M."/>
            <person name="Salzburger W."/>
            <person name="Sanchez-Pulido L."/>
            <person name="Santos M.E."/>
            <person name="Searle S."/>
            <person name="Sharpe T."/>
            <person name="Swofford R."/>
            <person name="Tan F.J."/>
            <person name="Williams L."/>
            <person name="Young S."/>
            <person name="Yin S."/>
            <person name="Okada N."/>
            <person name="Kocher T.D."/>
            <person name="Miska E.A."/>
            <person name="Lander E.S."/>
            <person name="Venkatesh B."/>
            <person name="Fernald R.D."/>
            <person name="Meyer A."/>
            <person name="Ponting C.P."/>
            <person name="Streelman J.T."/>
            <person name="Lindblad-Toh K."/>
            <person name="Seehausen O."/>
            <person name="Di Palma F."/>
        </authorList>
    </citation>
    <scope>NUCLEOTIDE SEQUENCE</scope>
</reference>
<keyword evidence="1" id="KW-0479">Metal-binding</keyword>
<protein>
    <recommendedName>
        <fullName evidence="6">THAP-type domain-containing protein</fullName>
    </recommendedName>
</protein>
<accession>A0A3P9CWB8</accession>
<name>A0A3P9CWB8_9CICH</name>
<dbReference type="GO" id="GO:0003677">
    <property type="term" value="F:DNA binding"/>
    <property type="evidence" value="ECO:0007669"/>
    <property type="project" value="UniProtKB-UniRule"/>
</dbReference>
<organism evidence="7 8">
    <name type="scientific">Maylandia zebra</name>
    <name type="common">zebra mbuna</name>
    <dbReference type="NCBI Taxonomy" id="106582"/>
    <lineage>
        <taxon>Eukaryota</taxon>
        <taxon>Metazoa</taxon>
        <taxon>Chordata</taxon>
        <taxon>Craniata</taxon>
        <taxon>Vertebrata</taxon>
        <taxon>Euteleostomi</taxon>
        <taxon>Actinopterygii</taxon>
        <taxon>Neopterygii</taxon>
        <taxon>Teleostei</taxon>
        <taxon>Neoteleostei</taxon>
        <taxon>Acanthomorphata</taxon>
        <taxon>Ovalentaria</taxon>
        <taxon>Cichlomorphae</taxon>
        <taxon>Cichliformes</taxon>
        <taxon>Cichlidae</taxon>
        <taxon>African cichlids</taxon>
        <taxon>Pseudocrenilabrinae</taxon>
        <taxon>Haplochromini</taxon>
        <taxon>Maylandia</taxon>
        <taxon>Maylandia zebra complex</taxon>
    </lineage>
</organism>
<sequence>MVRSCCVLRCNVRSHDWQENKLEKGLSFHSFPTWKQHERLAWIGAVRRADISSLPSPNICWCSRHFHSSKFQILLLVLLVKSPSKALYKYRPFTPVGDQGSSGELLRRVLELPPARVR</sequence>
<dbReference type="Pfam" id="PF05485">
    <property type="entry name" value="THAP"/>
    <property type="match status" value="1"/>
</dbReference>
<dbReference type="AlphaFoldDB" id="A0A3P9CWB8"/>
<dbReference type="GeneTree" id="ENSGT00940000176877"/>
<evidence type="ECO:0000256" key="1">
    <source>
        <dbReference type="ARBA" id="ARBA00022723"/>
    </source>
</evidence>
<dbReference type="GO" id="GO:0008270">
    <property type="term" value="F:zinc ion binding"/>
    <property type="evidence" value="ECO:0007669"/>
    <property type="project" value="UniProtKB-KW"/>
</dbReference>
<evidence type="ECO:0000313" key="7">
    <source>
        <dbReference type="Ensembl" id="ENSMZEP00005026369.1"/>
    </source>
</evidence>
<proteinExistence type="predicted"/>
<dbReference type="Ensembl" id="ENSMZET00005027220.1">
    <property type="protein sequence ID" value="ENSMZEP00005026369.1"/>
    <property type="gene ID" value="ENSMZEG00005019671.1"/>
</dbReference>
<dbReference type="PROSITE" id="PS50950">
    <property type="entry name" value="ZF_THAP"/>
    <property type="match status" value="1"/>
</dbReference>